<dbReference type="EMBL" id="JAGMUU010000004">
    <property type="protein sequence ID" value="KAH7155779.1"/>
    <property type="molecule type" value="Genomic_DNA"/>
</dbReference>
<feature type="region of interest" description="Disordered" evidence="1">
    <location>
        <begin position="150"/>
        <end position="338"/>
    </location>
</feature>
<protein>
    <submittedName>
        <fullName evidence="2">Uncharacterized protein</fullName>
    </submittedName>
</protein>
<gene>
    <name evidence="2" type="ORF">B0J13DRAFT_619190</name>
</gene>
<dbReference type="AlphaFoldDB" id="A0A9P9JD86"/>
<evidence type="ECO:0000313" key="3">
    <source>
        <dbReference type="Proteomes" id="UP000717696"/>
    </source>
</evidence>
<keyword evidence="3" id="KW-1185">Reference proteome</keyword>
<dbReference type="Proteomes" id="UP000717696">
    <property type="component" value="Unassembled WGS sequence"/>
</dbReference>
<comment type="caution">
    <text evidence="2">The sequence shown here is derived from an EMBL/GenBank/DDBJ whole genome shotgun (WGS) entry which is preliminary data.</text>
</comment>
<feature type="compositionally biased region" description="Low complexity" evidence="1">
    <location>
        <begin position="210"/>
        <end position="284"/>
    </location>
</feature>
<dbReference type="OrthoDB" id="4121058at2759"/>
<sequence>MPPKATAAPSWNGAPPVSKDGFSFVNRDFFVEASGENRHRRATIAEIKEHFTSGNDRDYPAHWFEAQLVHYGLKPSKSKAVARMRLLDATMTGDLTVPANITKLETELKKQWTKNDRDAKKNVKGANSADVKVAGVKRKAGGNVSVTVNLAVSGSDSPKPPTKKAKVTASKATASKATPTKTKAAITKAKATASKATTSKATTPKRKATAKATPDTAKAKAKPAAKSAKTTTPKAPKLSPGTARRGGSSAARGPSRSTPNNPSAAPSPQKQTARRGGAFMARGRVPVPEPSPTYDDYHGGYVELDDGHDGYDSYNDGGHDGYRGCSDSYESPPPYSEW</sequence>
<reference evidence="2" key="1">
    <citation type="journal article" date="2021" name="Nat. Commun.">
        <title>Genetic determinants of endophytism in the Arabidopsis root mycobiome.</title>
        <authorList>
            <person name="Mesny F."/>
            <person name="Miyauchi S."/>
            <person name="Thiergart T."/>
            <person name="Pickel B."/>
            <person name="Atanasova L."/>
            <person name="Karlsson M."/>
            <person name="Huettel B."/>
            <person name="Barry K.W."/>
            <person name="Haridas S."/>
            <person name="Chen C."/>
            <person name="Bauer D."/>
            <person name="Andreopoulos W."/>
            <person name="Pangilinan J."/>
            <person name="LaButti K."/>
            <person name="Riley R."/>
            <person name="Lipzen A."/>
            <person name="Clum A."/>
            <person name="Drula E."/>
            <person name="Henrissat B."/>
            <person name="Kohler A."/>
            <person name="Grigoriev I.V."/>
            <person name="Martin F.M."/>
            <person name="Hacquard S."/>
        </authorList>
    </citation>
    <scope>NUCLEOTIDE SEQUENCE</scope>
    <source>
        <strain evidence="2">MPI-CAGE-AT-0021</strain>
    </source>
</reference>
<evidence type="ECO:0000256" key="1">
    <source>
        <dbReference type="SAM" id="MobiDB-lite"/>
    </source>
</evidence>
<organism evidence="2 3">
    <name type="scientific">Dactylonectria estremocensis</name>
    <dbReference type="NCBI Taxonomy" id="1079267"/>
    <lineage>
        <taxon>Eukaryota</taxon>
        <taxon>Fungi</taxon>
        <taxon>Dikarya</taxon>
        <taxon>Ascomycota</taxon>
        <taxon>Pezizomycotina</taxon>
        <taxon>Sordariomycetes</taxon>
        <taxon>Hypocreomycetidae</taxon>
        <taxon>Hypocreales</taxon>
        <taxon>Nectriaceae</taxon>
        <taxon>Dactylonectria</taxon>
    </lineage>
</organism>
<accession>A0A9P9JD86</accession>
<proteinExistence type="predicted"/>
<feature type="region of interest" description="Disordered" evidence="1">
    <location>
        <begin position="1"/>
        <end position="20"/>
    </location>
</feature>
<name>A0A9P9JD86_9HYPO</name>
<feature type="compositionally biased region" description="Low complexity" evidence="1">
    <location>
        <begin position="167"/>
        <end position="202"/>
    </location>
</feature>
<feature type="compositionally biased region" description="Basic and acidic residues" evidence="1">
    <location>
        <begin position="305"/>
        <end position="322"/>
    </location>
</feature>
<evidence type="ECO:0000313" key="2">
    <source>
        <dbReference type="EMBL" id="KAH7155779.1"/>
    </source>
</evidence>